<keyword evidence="2" id="KW-1185">Reference proteome</keyword>
<accession>A0A9N9H251</accession>
<sequence length="476" mass="55417">MLTLYAMYLLSIAICRKCIRCLRLVASLSQQLSITSHQSMIGTLKFYPEYEISRSHGKGPIDWAIKVEDIIITITEAKREDIDQDIAQNAIQLKLSLQRNYKKRNMTRPSMKNLTIASDELGLLCMVNYLQRYLNDKQLDWIKQNLVKDFIPHIPSDEYFTKVRPLKQISKQSTVDQLEKFYLMRNLALPSNEKPDVEMGIDRKIIASQCNDKGPNVNLVEKGSMTSLAGLCCYCDVMVLYWSDLRTTSSPSQEGAYKPYERRLDYLETKVALSEDMGTKSAYRHRLLHENTEELIDAKKGRKTEVDERFSSNLAIILARYQEVVAIRLKLFTDKIVSKDAPITLDTAFERSDVGDLFETVMKYCSTKFAKIKDVNEVRGYRMSGICSRYYKTVKDHPTISKTSQKEARQPIFSWVNIIQKFVHVVHVTREYEKFKKRCLDDHVTFEKLKLMVQMVTTIRIWTTKNLNKDYIYMQK</sequence>
<reference evidence="1" key="1">
    <citation type="submission" date="2021-06" db="EMBL/GenBank/DDBJ databases">
        <authorList>
            <person name="Kallberg Y."/>
            <person name="Tangrot J."/>
            <person name="Rosling A."/>
        </authorList>
    </citation>
    <scope>NUCLEOTIDE SEQUENCE</scope>
    <source>
        <strain evidence="1">87-6 pot B 2015</strain>
    </source>
</reference>
<evidence type="ECO:0000313" key="2">
    <source>
        <dbReference type="Proteomes" id="UP000789375"/>
    </source>
</evidence>
<proteinExistence type="predicted"/>
<evidence type="ECO:0000313" key="1">
    <source>
        <dbReference type="EMBL" id="CAG8643217.1"/>
    </source>
</evidence>
<dbReference type="Proteomes" id="UP000789375">
    <property type="component" value="Unassembled WGS sequence"/>
</dbReference>
<protein>
    <submittedName>
        <fullName evidence="1">14682_t:CDS:1</fullName>
    </submittedName>
</protein>
<comment type="caution">
    <text evidence="1">The sequence shown here is derived from an EMBL/GenBank/DDBJ whole genome shotgun (WGS) entry which is preliminary data.</text>
</comment>
<gene>
    <name evidence="1" type="ORF">FMOSSE_LOCUS11096</name>
</gene>
<dbReference type="AlphaFoldDB" id="A0A9N9H251"/>
<organism evidence="1 2">
    <name type="scientific">Funneliformis mosseae</name>
    <name type="common">Endomycorrhizal fungus</name>
    <name type="synonym">Glomus mosseae</name>
    <dbReference type="NCBI Taxonomy" id="27381"/>
    <lineage>
        <taxon>Eukaryota</taxon>
        <taxon>Fungi</taxon>
        <taxon>Fungi incertae sedis</taxon>
        <taxon>Mucoromycota</taxon>
        <taxon>Glomeromycotina</taxon>
        <taxon>Glomeromycetes</taxon>
        <taxon>Glomerales</taxon>
        <taxon>Glomeraceae</taxon>
        <taxon>Funneliformis</taxon>
    </lineage>
</organism>
<dbReference type="EMBL" id="CAJVPP010004082">
    <property type="protein sequence ID" value="CAG8643217.1"/>
    <property type="molecule type" value="Genomic_DNA"/>
</dbReference>
<name>A0A9N9H251_FUNMO</name>